<name>A0A0F8WG87_9ZZZZ</name>
<gene>
    <name evidence="1" type="ORF">LCGC14_3072860</name>
</gene>
<accession>A0A0F8WG87</accession>
<proteinExistence type="predicted"/>
<dbReference type="EMBL" id="LAZR01065408">
    <property type="protein sequence ID" value="KKK55603.1"/>
    <property type="molecule type" value="Genomic_DNA"/>
</dbReference>
<dbReference type="PROSITE" id="PS51318">
    <property type="entry name" value="TAT"/>
    <property type="match status" value="1"/>
</dbReference>
<protein>
    <submittedName>
        <fullName evidence="1">Uncharacterized protein</fullName>
    </submittedName>
</protein>
<dbReference type="AlphaFoldDB" id="A0A0F8WG87"/>
<organism evidence="1">
    <name type="scientific">marine sediment metagenome</name>
    <dbReference type="NCBI Taxonomy" id="412755"/>
    <lineage>
        <taxon>unclassified sequences</taxon>
        <taxon>metagenomes</taxon>
        <taxon>ecological metagenomes</taxon>
    </lineage>
</organism>
<reference evidence="1" key="1">
    <citation type="journal article" date="2015" name="Nature">
        <title>Complex archaea that bridge the gap between prokaryotes and eukaryotes.</title>
        <authorList>
            <person name="Spang A."/>
            <person name="Saw J.H."/>
            <person name="Jorgensen S.L."/>
            <person name="Zaremba-Niedzwiedzka K."/>
            <person name="Martijn J."/>
            <person name="Lind A.E."/>
            <person name="van Eijk R."/>
            <person name="Schleper C."/>
            <person name="Guy L."/>
            <person name="Ettema T.J."/>
        </authorList>
    </citation>
    <scope>NUCLEOTIDE SEQUENCE</scope>
</reference>
<evidence type="ECO:0000313" key="1">
    <source>
        <dbReference type="EMBL" id="KKK55603.1"/>
    </source>
</evidence>
<dbReference type="InterPro" id="IPR006311">
    <property type="entry name" value="TAT_signal"/>
</dbReference>
<comment type="caution">
    <text evidence="1">The sequence shown here is derived from an EMBL/GenBank/DDBJ whole genome shotgun (WGS) entry which is preliminary data.</text>
</comment>
<sequence length="115" mass="12886">MTDRREFLAAMAALFAGVVLPEPVREQIVIAPSPLLYQTILEMPPPVGIAWHLESPYIPQSVGPTMYSVMVTAKEMQQIRGEDWGSTQATRALIRQVIARPYDSSKPMWLVHGRP</sequence>